<organism evidence="1 2">
    <name type="scientific">Isosphaera pallida (strain ATCC 43644 / DSM 9630 / IS1B)</name>
    <dbReference type="NCBI Taxonomy" id="575540"/>
    <lineage>
        <taxon>Bacteria</taxon>
        <taxon>Pseudomonadati</taxon>
        <taxon>Planctomycetota</taxon>
        <taxon>Planctomycetia</taxon>
        <taxon>Isosphaerales</taxon>
        <taxon>Isosphaeraceae</taxon>
        <taxon>Isosphaera</taxon>
    </lineage>
</organism>
<protein>
    <submittedName>
        <fullName evidence="1">Uncharacterized protein</fullName>
    </submittedName>
</protein>
<keyword evidence="2" id="KW-1185">Reference proteome</keyword>
<sequence>MISSTDTRPDPLGLIDQLIDVLAHPALNPPASSQDVASPSADTAKAAFQLAAALGACRMFGAPLPAELDGELPDDLIDAALEGLARAIDAARDDTDPELVGRRWDELGEFPDREALIADLIHRRIQFQAAFIAINDAIVNQWDSADLESRLDRLNTIADMLDNDDARLQRPEMMEWLATIAERPYLSNLRGLLVGEFAETPPWFLDGTLERYAAELFGESVAEVTPSVEPTFTQRLAAATGTGNQLTVKTKQVWVAPDGSRVAVVHLPTGDLNQDDRLRMIFETLPDYQPATALVGRQVVWAGQTVLIEQRPQSNLVAADFDPQTVFNFINQHGDLSALTVGGESWSLSQVVTS</sequence>
<dbReference type="Proteomes" id="UP000008631">
    <property type="component" value="Chromosome"/>
</dbReference>
<reference key="1">
    <citation type="submission" date="2010-11" db="EMBL/GenBank/DDBJ databases">
        <title>The complete sequence of chromosome of Isophaera pallida ATCC 43644.</title>
        <authorList>
            <consortium name="US DOE Joint Genome Institute (JGI-PGF)"/>
            <person name="Lucas S."/>
            <person name="Copeland A."/>
            <person name="Lapidus A."/>
            <person name="Bruce D."/>
            <person name="Goodwin L."/>
            <person name="Pitluck S."/>
            <person name="Kyrpides N."/>
            <person name="Mavromatis K."/>
            <person name="Pagani I."/>
            <person name="Ivanova N."/>
            <person name="Saunders E."/>
            <person name="Brettin T."/>
            <person name="Detter J.C."/>
            <person name="Han C."/>
            <person name="Tapia R."/>
            <person name="Land M."/>
            <person name="Hauser L."/>
            <person name="Markowitz V."/>
            <person name="Cheng J.-F."/>
            <person name="Hugenholtz P."/>
            <person name="Woyke T."/>
            <person name="Wu D."/>
            <person name="Eisen J.A."/>
        </authorList>
    </citation>
    <scope>NUCLEOTIDE SEQUENCE</scope>
    <source>
        <strain>ATCC 43644</strain>
    </source>
</reference>
<gene>
    <name evidence="1" type="ordered locus">Isop_1007</name>
</gene>
<dbReference type="KEGG" id="ipa:Isop_1007"/>
<proteinExistence type="predicted"/>
<dbReference type="HOGENOM" id="CLU_782515_0_0_0"/>
<evidence type="ECO:0000313" key="2">
    <source>
        <dbReference type="Proteomes" id="UP000008631"/>
    </source>
</evidence>
<name>E8R409_ISOPI</name>
<evidence type="ECO:0000313" key="1">
    <source>
        <dbReference type="EMBL" id="ADV61596.1"/>
    </source>
</evidence>
<accession>E8R409</accession>
<reference evidence="1 2" key="2">
    <citation type="journal article" date="2011" name="Stand. Genomic Sci.">
        <title>Complete genome sequence of Isosphaera pallida type strain (IS1B).</title>
        <authorList>
            <consortium name="US DOE Joint Genome Institute (JGI-PGF)"/>
            <person name="Goker M."/>
            <person name="Cleland D."/>
            <person name="Saunders E."/>
            <person name="Lapidus A."/>
            <person name="Nolan M."/>
            <person name="Lucas S."/>
            <person name="Hammon N."/>
            <person name="Deshpande S."/>
            <person name="Cheng J.F."/>
            <person name="Tapia R."/>
            <person name="Han C."/>
            <person name="Goodwin L."/>
            <person name="Pitluck S."/>
            <person name="Liolios K."/>
            <person name="Pagani I."/>
            <person name="Ivanova N."/>
            <person name="Mavromatis K."/>
            <person name="Pati A."/>
            <person name="Chen A."/>
            <person name="Palaniappan K."/>
            <person name="Land M."/>
            <person name="Hauser L."/>
            <person name="Chang Y.J."/>
            <person name="Jeffries C.D."/>
            <person name="Detter J.C."/>
            <person name="Beck B."/>
            <person name="Woyke T."/>
            <person name="Bristow J."/>
            <person name="Eisen J.A."/>
            <person name="Markowitz V."/>
            <person name="Hugenholtz P."/>
            <person name="Kyrpides N.C."/>
            <person name="Klenk H.P."/>
        </authorList>
    </citation>
    <scope>NUCLEOTIDE SEQUENCE [LARGE SCALE GENOMIC DNA]</scope>
    <source>
        <strain evidence="2">ATCC 43644 / DSM 9630 / IS1B</strain>
    </source>
</reference>
<dbReference type="EMBL" id="CP002353">
    <property type="protein sequence ID" value="ADV61596.1"/>
    <property type="molecule type" value="Genomic_DNA"/>
</dbReference>
<dbReference type="RefSeq" id="WP_013563885.1">
    <property type="nucleotide sequence ID" value="NC_014962.1"/>
</dbReference>
<dbReference type="STRING" id="575540.Isop_1007"/>
<dbReference type="InParanoid" id="E8R409"/>
<dbReference type="AlphaFoldDB" id="E8R409"/>